<dbReference type="EMBL" id="AUPC02000057">
    <property type="protein sequence ID" value="POG75803.1"/>
    <property type="molecule type" value="Genomic_DNA"/>
</dbReference>
<accession>A0A2P4QDT6</accession>
<evidence type="ECO:0000313" key="4">
    <source>
        <dbReference type="EMBL" id="POG75803.1"/>
    </source>
</evidence>
<dbReference type="GO" id="GO:0004674">
    <property type="term" value="F:protein serine/threonine kinase activity"/>
    <property type="evidence" value="ECO:0007669"/>
    <property type="project" value="TreeGrafter"/>
</dbReference>
<dbReference type="PROSITE" id="PS50011">
    <property type="entry name" value="PROTEIN_KINASE_DOM"/>
    <property type="match status" value="1"/>
</dbReference>
<dbReference type="Gene3D" id="1.10.510.10">
    <property type="entry name" value="Transferase(Phosphotransferase) domain 1"/>
    <property type="match status" value="1"/>
</dbReference>
<organism evidence="4 5">
    <name type="scientific">Rhizophagus irregularis (strain DAOM 181602 / DAOM 197198 / MUCL 43194)</name>
    <name type="common">Arbuscular mycorrhizal fungus</name>
    <name type="synonym">Glomus intraradices</name>
    <dbReference type="NCBI Taxonomy" id="747089"/>
    <lineage>
        <taxon>Eukaryota</taxon>
        <taxon>Fungi</taxon>
        <taxon>Fungi incertae sedis</taxon>
        <taxon>Mucoromycota</taxon>
        <taxon>Glomeromycotina</taxon>
        <taxon>Glomeromycetes</taxon>
        <taxon>Glomerales</taxon>
        <taxon>Glomeraceae</taxon>
        <taxon>Rhizophagus</taxon>
    </lineage>
</organism>
<proteinExistence type="predicted"/>
<dbReference type="SUPFAM" id="SSF56112">
    <property type="entry name" value="Protein kinase-like (PK-like)"/>
    <property type="match status" value="1"/>
</dbReference>
<dbReference type="AlphaFoldDB" id="A0A2P4QDT6"/>
<dbReference type="InterPro" id="IPR011009">
    <property type="entry name" value="Kinase-like_dom_sf"/>
</dbReference>
<dbReference type="Pfam" id="PF07714">
    <property type="entry name" value="PK_Tyr_Ser-Thr"/>
    <property type="match status" value="1"/>
</dbReference>
<evidence type="ECO:0000313" key="5">
    <source>
        <dbReference type="Proteomes" id="UP000018888"/>
    </source>
</evidence>
<gene>
    <name evidence="4" type="ORF">GLOIN_2v1562509</name>
</gene>
<keyword evidence="2" id="KW-0067">ATP-binding</keyword>
<evidence type="ECO:0000256" key="1">
    <source>
        <dbReference type="ARBA" id="ARBA00022741"/>
    </source>
</evidence>
<protein>
    <submittedName>
        <fullName evidence="4">Kinase-like domain-containing protein</fullName>
    </submittedName>
</protein>
<reference evidence="4 5" key="2">
    <citation type="journal article" date="2018" name="New Phytol.">
        <title>High intraspecific genome diversity in the model arbuscular mycorrhizal symbiont Rhizophagus irregularis.</title>
        <authorList>
            <person name="Chen E.C.H."/>
            <person name="Morin E."/>
            <person name="Beaudet D."/>
            <person name="Noel J."/>
            <person name="Yildirir G."/>
            <person name="Ndikumana S."/>
            <person name="Charron P."/>
            <person name="St-Onge C."/>
            <person name="Giorgi J."/>
            <person name="Kruger M."/>
            <person name="Marton T."/>
            <person name="Ropars J."/>
            <person name="Grigoriev I.V."/>
            <person name="Hainaut M."/>
            <person name="Henrissat B."/>
            <person name="Roux C."/>
            <person name="Martin F."/>
            <person name="Corradi N."/>
        </authorList>
    </citation>
    <scope>NUCLEOTIDE SEQUENCE [LARGE SCALE GENOMIC DNA]</scope>
    <source>
        <strain evidence="4 5">DAOM 197198</strain>
    </source>
</reference>
<reference evidence="4 5" key="1">
    <citation type="journal article" date="2013" name="Proc. Natl. Acad. Sci. U.S.A.">
        <title>Genome of an arbuscular mycorrhizal fungus provides insight into the oldest plant symbiosis.</title>
        <authorList>
            <person name="Tisserant E."/>
            <person name="Malbreil M."/>
            <person name="Kuo A."/>
            <person name="Kohler A."/>
            <person name="Symeonidi A."/>
            <person name="Balestrini R."/>
            <person name="Charron P."/>
            <person name="Duensing N."/>
            <person name="Frei Dit Frey N."/>
            <person name="Gianinazzi-Pearson V."/>
            <person name="Gilbert L.B."/>
            <person name="Handa Y."/>
            <person name="Herr J.R."/>
            <person name="Hijri M."/>
            <person name="Koul R."/>
            <person name="Kawaguchi M."/>
            <person name="Krajinski F."/>
            <person name="Lammers P.J."/>
            <person name="Masclaux F.G."/>
            <person name="Murat C."/>
            <person name="Morin E."/>
            <person name="Ndikumana S."/>
            <person name="Pagni M."/>
            <person name="Petitpierre D."/>
            <person name="Requena N."/>
            <person name="Rosikiewicz P."/>
            <person name="Riley R."/>
            <person name="Saito K."/>
            <person name="San Clemente H."/>
            <person name="Shapiro H."/>
            <person name="van Tuinen D."/>
            <person name="Becard G."/>
            <person name="Bonfante P."/>
            <person name="Paszkowski U."/>
            <person name="Shachar-Hill Y.Y."/>
            <person name="Tuskan G.A."/>
            <person name="Young P.W."/>
            <person name="Sanders I.R."/>
            <person name="Henrissat B."/>
            <person name="Rensing S.A."/>
            <person name="Grigoriev I.V."/>
            <person name="Corradi N."/>
            <person name="Roux C."/>
            <person name="Martin F."/>
        </authorList>
    </citation>
    <scope>NUCLEOTIDE SEQUENCE [LARGE SCALE GENOMIC DNA]</scope>
    <source>
        <strain evidence="4 5">DAOM 197198</strain>
    </source>
</reference>
<keyword evidence="5" id="KW-1185">Reference proteome</keyword>
<name>A0A2P4QDT6_RHIID</name>
<sequence>MVFKYAQGGNFNNYISNHVSNWIWSHRLKALSDIIKGLIKIHKNKMVHRDLHTGNILSSFNNIGYSYVYSNYNIEIYISDMGLCEEVNNIDETKIYGVMPFVAPEVLKGKPYTQESDIYSFGMIMYFTATTRQPFANDAHDNILALKICNGNRPEINELEAPKCYIDLMKRCWDSNPDKRPNAIEIEELIKLFCSDKNEEFKKQFEEAEEYRKANPSSIKSNQLITHPQACYTSRLLNPYTKDLSNLSVENFDFTSDADYNEY</sequence>
<dbReference type="VEuPathDB" id="FungiDB:RhiirFUN_010050"/>
<feature type="domain" description="Protein kinase" evidence="3">
    <location>
        <begin position="1"/>
        <end position="193"/>
    </location>
</feature>
<dbReference type="InterPro" id="IPR001245">
    <property type="entry name" value="Ser-Thr/Tyr_kinase_cat_dom"/>
</dbReference>
<keyword evidence="1" id="KW-0547">Nucleotide-binding</keyword>
<dbReference type="PANTHER" id="PTHR44329">
    <property type="entry name" value="SERINE/THREONINE-PROTEIN KINASE TNNI3K-RELATED"/>
    <property type="match status" value="1"/>
</dbReference>
<evidence type="ECO:0000259" key="3">
    <source>
        <dbReference type="PROSITE" id="PS50011"/>
    </source>
</evidence>
<dbReference type="InterPro" id="IPR051681">
    <property type="entry name" value="Ser/Thr_Kinases-Pseudokinases"/>
</dbReference>
<comment type="caution">
    <text evidence="4">The sequence shown here is derived from an EMBL/GenBank/DDBJ whole genome shotgun (WGS) entry which is preliminary data.</text>
</comment>
<dbReference type="Proteomes" id="UP000018888">
    <property type="component" value="Unassembled WGS sequence"/>
</dbReference>
<dbReference type="PANTHER" id="PTHR44329:SF298">
    <property type="entry name" value="MIXED LINEAGE KINASE DOMAIN-LIKE PROTEIN"/>
    <property type="match status" value="1"/>
</dbReference>
<evidence type="ECO:0000256" key="2">
    <source>
        <dbReference type="ARBA" id="ARBA00022840"/>
    </source>
</evidence>
<dbReference type="GO" id="GO:0005524">
    <property type="term" value="F:ATP binding"/>
    <property type="evidence" value="ECO:0007669"/>
    <property type="project" value="UniProtKB-KW"/>
</dbReference>
<dbReference type="InterPro" id="IPR000719">
    <property type="entry name" value="Prot_kinase_dom"/>
</dbReference>